<reference evidence="1" key="1">
    <citation type="submission" date="2021-06" db="EMBL/GenBank/DDBJ databases">
        <authorList>
            <person name="Kallberg Y."/>
            <person name="Tangrot J."/>
            <person name="Rosling A."/>
        </authorList>
    </citation>
    <scope>NUCLEOTIDE SEQUENCE</scope>
    <source>
        <strain evidence="1">CL356</strain>
    </source>
</reference>
<protein>
    <submittedName>
        <fullName evidence="1">3370_t:CDS:1</fullName>
    </submittedName>
</protein>
<evidence type="ECO:0000313" key="2">
    <source>
        <dbReference type="Proteomes" id="UP000789525"/>
    </source>
</evidence>
<dbReference type="Proteomes" id="UP000789525">
    <property type="component" value="Unassembled WGS sequence"/>
</dbReference>
<keyword evidence="2" id="KW-1185">Reference proteome</keyword>
<accession>A0ACA9NDP0</accession>
<sequence>VEKSSESLTEGFTSTASESRKEQRKLLESMIAENSFFDYENTLSLCGNNALGEGLNDSKITNNNINKDDTPCNLAATSQPSVPPGFSQNPMDLQRHPTANSQYNTFNLDDLNRSDLISIIQNLSNEKSQLISSLISLQHELQSMNMRYAKLIEMTRDRELQTIQMLETRKQQEMEEKMRYIQKLELRISQLESQNQTSSISESINQINNSSPGSPNTQLPYGPIIFPTTLHPGSSSIGSSKYTNPWRSNSANRNSNRSTNNLRCGNCGDQGHISQECNNGCRYCNSFEHLSESCNQSGFDDNSVQVKVNEGSIDEISPSNNGTVDDPNEPK</sequence>
<comment type="caution">
    <text evidence="1">The sequence shown here is derived from an EMBL/GenBank/DDBJ whole genome shotgun (WGS) entry which is preliminary data.</text>
</comment>
<name>A0ACA9NDP0_9GLOM</name>
<organism evidence="1 2">
    <name type="scientific">Acaulospora colombiana</name>
    <dbReference type="NCBI Taxonomy" id="27376"/>
    <lineage>
        <taxon>Eukaryota</taxon>
        <taxon>Fungi</taxon>
        <taxon>Fungi incertae sedis</taxon>
        <taxon>Mucoromycota</taxon>
        <taxon>Glomeromycotina</taxon>
        <taxon>Glomeromycetes</taxon>
        <taxon>Diversisporales</taxon>
        <taxon>Acaulosporaceae</taxon>
        <taxon>Acaulospora</taxon>
    </lineage>
</organism>
<dbReference type="EMBL" id="CAJVPT010020821">
    <property type="protein sequence ID" value="CAG8651015.1"/>
    <property type="molecule type" value="Genomic_DNA"/>
</dbReference>
<evidence type="ECO:0000313" key="1">
    <source>
        <dbReference type="EMBL" id="CAG8651015.1"/>
    </source>
</evidence>
<gene>
    <name evidence="1" type="ORF">ACOLOM_LOCUS8248</name>
</gene>
<feature type="non-terminal residue" evidence="1">
    <location>
        <position position="1"/>
    </location>
</feature>
<proteinExistence type="predicted"/>